<feature type="domain" description="Transposase Tc1-like" evidence="1">
    <location>
        <begin position="81"/>
        <end position="149"/>
    </location>
</feature>
<dbReference type="AlphaFoldDB" id="A0A1Q5UPW0"/>
<dbReference type="InterPro" id="IPR036397">
    <property type="entry name" value="RNaseH_sf"/>
</dbReference>
<sequence>MVKYDVATRTAAIMMSVFGMEPRYISDWTGIPTETVKAIYNRAIERGFDPSKRPFTLIDAYVADATRTGRPRKQIPALETAVVAKVRRDRYGREKTCADIASELLDISATTVWRVLRNAGLKKTKPTRKPGLTDRMRTDRLNWCLEHQHWTLEDFKNVIWTDETSVILLHRRGSYRIWRTKDEAFLRSCIRERWKGSSEFMFWGSFSYDKKGPYHCWLPETAAERRNSEALINTWNADLEPKLRAEWELTSGVRRINLRGQTPGKKPIWRFTTKTGKLTRSKAKGGIDWYRYNTTILVPKLLPFAQACMVDRPDTLVQEDKAPAHAHQHQQVVFDMAGVSRLLWPGNSPDLNAIEPAWPWMKRYTTKKGAPKSRADAIKAWGEAWHTLPQERIQQWIERLPRHIEEIIRLEGGNEYKEGRGH</sequence>
<gene>
    <name evidence="2" type="ORF">PENSUB_13973</name>
</gene>
<keyword evidence="3" id="KW-1185">Reference proteome</keyword>
<dbReference type="SUPFAM" id="SSF46689">
    <property type="entry name" value="Homeodomain-like"/>
    <property type="match status" value="1"/>
</dbReference>
<reference evidence="2 3" key="1">
    <citation type="submission" date="2016-10" db="EMBL/GenBank/DDBJ databases">
        <title>Genome sequence of the ascomycete fungus Penicillium subrubescens.</title>
        <authorList>
            <person name="De Vries R.P."/>
            <person name="Peng M."/>
            <person name="Dilokpimol A."/>
            <person name="Hilden K."/>
            <person name="Makela M.R."/>
            <person name="Grigoriev I."/>
            <person name="Riley R."/>
            <person name="Granchi Z."/>
        </authorList>
    </citation>
    <scope>NUCLEOTIDE SEQUENCE [LARGE SCALE GENOMIC DNA]</scope>
    <source>
        <strain evidence="2 3">CBS 132785</strain>
    </source>
</reference>
<comment type="caution">
    <text evidence="2">The sequence shown here is derived from an EMBL/GenBank/DDBJ whole genome shotgun (WGS) entry which is preliminary data.</text>
</comment>
<dbReference type="Proteomes" id="UP000186955">
    <property type="component" value="Unassembled WGS sequence"/>
</dbReference>
<dbReference type="EMBL" id="MNBE01000084">
    <property type="protein sequence ID" value="OKP14515.1"/>
    <property type="molecule type" value="Genomic_DNA"/>
</dbReference>
<evidence type="ECO:0000313" key="2">
    <source>
        <dbReference type="EMBL" id="OKP14515.1"/>
    </source>
</evidence>
<proteinExistence type="predicted"/>
<protein>
    <recommendedName>
        <fullName evidence="1">Transposase Tc1-like domain-containing protein</fullName>
    </recommendedName>
</protein>
<organism evidence="2 3">
    <name type="scientific">Penicillium subrubescens</name>
    <dbReference type="NCBI Taxonomy" id="1316194"/>
    <lineage>
        <taxon>Eukaryota</taxon>
        <taxon>Fungi</taxon>
        <taxon>Dikarya</taxon>
        <taxon>Ascomycota</taxon>
        <taxon>Pezizomycotina</taxon>
        <taxon>Eurotiomycetes</taxon>
        <taxon>Eurotiomycetidae</taxon>
        <taxon>Eurotiales</taxon>
        <taxon>Aspergillaceae</taxon>
        <taxon>Penicillium</taxon>
    </lineage>
</organism>
<dbReference type="GO" id="GO:0003677">
    <property type="term" value="F:DNA binding"/>
    <property type="evidence" value="ECO:0007669"/>
    <property type="project" value="InterPro"/>
</dbReference>
<dbReference type="GO" id="GO:0015074">
    <property type="term" value="P:DNA integration"/>
    <property type="evidence" value="ECO:0007669"/>
    <property type="project" value="InterPro"/>
</dbReference>
<dbReference type="Gene3D" id="3.30.420.10">
    <property type="entry name" value="Ribonuclease H-like superfamily/Ribonuclease H"/>
    <property type="match status" value="2"/>
</dbReference>
<evidence type="ECO:0000313" key="3">
    <source>
        <dbReference type="Proteomes" id="UP000186955"/>
    </source>
</evidence>
<accession>A0A1Q5UPW0</accession>
<dbReference type="InterPro" id="IPR009057">
    <property type="entry name" value="Homeodomain-like_sf"/>
</dbReference>
<dbReference type="Pfam" id="PF01498">
    <property type="entry name" value="HTH_Tnp_Tc3_2"/>
    <property type="match status" value="1"/>
</dbReference>
<name>A0A1Q5UPW0_9EURO</name>
<dbReference type="STRING" id="1316194.A0A1Q5UPW0"/>
<dbReference type="InterPro" id="IPR002492">
    <property type="entry name" value="Transposase_Tc1-like"/>
</dbReference>
<dbReference type="GO" id="GO:0006313">
    <property type="term" value="P:DNA transposition"/>
    <property type="evidence" value="ECO:0007669"/>
    <property type="project" value="InterPro"/>
</dbReference>
<evidence type="ECO:0000259" key="1">
    <source>
        <dbReference type="Pfam" id="PF01498"/>
    </source>
</evidence>